<dbReference type="Proteomes" id="UP000660131">
    <property type="component" value="Unassembled WGS sequence"/>
</dbReference>
<reference evidence="1 2" key="1">
    <citation type="submission" date="2020-08" db="EMBL/GenBank/DDBJ databases">
        <title>Putative novel bacterial strains isolated from necrotic wheat leaf tissues caused by Xanthomonas translucens.</title>
        <authorList>
            <person name="Tambong J.T."/>
        </authorList>
    </citation>
    <scope>NUCLEOTIDE SEQUENCE [LARGE SCALE GENOMIC DNA]</scope>
    <source>
        <strain evidence="1 2">DOAB 1067</strain>
    </source>
</reference>
<gene>
    <name evidence="1" type="ORF">H8S56_08300</name>
</gene>
<protein>
    <submittedName>
        <fullName evidence="1">Uncharacterized protein</fullName>
    </submittedName>
</protein>
<name>A0ABR7BCW5_9PSED</name>
<comment type="caution">
    <text evidence="1">The sequence shown here is derived from an EMBL/GenBank/DDBJ whole genome shotgun (WGS) entry which is preliminary data.</text>
</comment>
<evidence type="ECO:0000313" key="1">
    <source>
        <dbReference type="EMBL" id="MBC3955009.1"/>
    </source>
</evidence>
<sequence>MPRALESGIVGGAAPKKEAMTADATTAKEKPFYEYEKEPWLSEPVDPLITNREEYVAYTKVFSAMEQDLMRITYDAYRRQLVDTQPDLASKNFGFTLDENASLKIIDYDNSLTEADEVALTESINNFQELKSMAQKNAKTLMTLVDHDHKTFGSRYNLNIGNFHSIIDYGKIIEAGTKNMEKEWIRQVESNAEKLSYSYISITA</sequence>
<accession>A0ABR7BCW5</accession>
<keyword evidence="2" id="KW-1185">Reference proteome</keyword>
<evidence type="ECO:0000313" key="2">
    <source>
        <dbReference type="Proteomes" id="UP000660131"/>
    </source>
</evidence>
<dbReference type="EMBL" id="JACONV010000003">
    <property type="protein sequence ID" value="MBC3955009.1"/>
    <property type="molecule type" value="Genomic_DNA"/>
</dbReference>
<organism evidence="1 2">
    <name type="scientific">Pseudomonas triticifolii</name>
    <dbReference type="NCBI Taxonomy" id="2762592"/>
    <lineage>
        <taxon>Bacteria</taxon>
        <taxon>Pseudomonadati</taxon>
        <taxon>Pseudomonadota</taxon>
        <taxon>Gammaproteobacteria</taxon>
        <taxon>Pseudomonadales</taxon>
        <taxon>Pseudomonadaceae</taxon>
        <taxon>Pseudomonas</taxon>
    </lineage>
</organism>
<proteinExistence type="predicted"/>